<comment type="similarity">
    <text evidence="2 10 11">Belongs to the peptidase S8 family.</text>
</comment>
<dbReference type="InterPro" id="IPR015500">
    <property type="entry name" value="Peptidase_S8_subtilisin-rel"/>
</dbReference>
<dbReference type="AlphaFoldDB" id="A0AAV1D6I7"/>
<dbReference type="InterPro" id="IPR023827">
    <property type="entry name" value="Peptidase_S8_Asp-AS"/>
</dbReference>
<evidence type="ECO:0000256" key="6">
    <source>
        <dbReference type="ARBA" id="ARBA00022801"/>
    </source>
</evidence>
<dbReference type="InterPro" id="IPR000209">
    <property type="entry name" value="Peptidase_S8/S53_dom"/>
</dbReference>
<dbReference type="GO" id="GO:0006508">
    <property type="term" value="P:proteolysis"/>
    <property type="evidence" value="ECO:0007669"/>
    <property type="project" value="UniProtKB-KW"/>
</dbReference>
<evidence type="ECO:0000256" key="2">
    <source>
        <dbReference type="ARBA" id="ARBA00011073"/>
    </source>
</evidence>
<dbReference type="GO" id="GO:0005576">
    <property type="term" value="C:extracellular region"/>
    <property type="evidence" value="ECO:0007669"/>
    <property type="project" value="UniProtKB-SubCell"/>
</dbReference>
<feature type="domain" description="Peptidase S8/S53" evidence="13">
    <location>
        <begin position="132"/>
        <end position="567"/>
    </location>
</feature>
<evidence type="ECO:0000256" key="7">
    <source>
        <dbReference type="ARBA" id="ARBA00022825"/>
    </source>
</evidence>
<dbReference type="SUPFAM" id="SSF52743">
    <property type="entry name" value="Subtilisin-like"/>
    <property type="match status" value="1"/>
</dbReference>
<accession>A0AAV1D6I7</accession>
<name>A0AAV1D6I7_OLDCO</name>
<feature type="active site" description="Charge relay system" evidence="9 10">
    <location>
        <position position="141"/>
    </location>
</feature>
<dbReference type="Gene3D" id="3.40.50.200">
    <property type="entry name" value="Peptidase S8/S53 domain"/>
    <property type="match status" value="1"/>
</dbReference>
<dbReference type="GO" id="GO:0004252">
    <property type="term" value="F:serine-type endopeptidase activity"/>
    <property type="evidence" value="ECO:0007669"/>
    <property type="project" value="UniProtKB-UniRule"/>
</dbReference>
<evidence type="ECO:0000256" key="9">
    <source>
        <dbReference type="PIRSR" id="PIRSR615500-1"/>
    </source>
</evidence>
<dbReference type="InterPro" id="IPR045051">
    <property type="entry name" value="SBT"/>
</dbReference>
<dbReference type="PRINTS" id="PR00723">
    <property type="entry name" value="SUBTILISIN"/>
</dbReference>
<dbReference type="InterPro" id="IPR023828">
    <property type="entry name" value="Peptidase_S8_Ser-AS"/>
</dbReference>
<dbReference type="PROSITE" id="PS51892">
    <property type="entry name" value="SUBTILASE"/>
    <property type="match status" value="1"/>
</dbReference>
<dbReference type="Pfam" id="PF00082">
    <property type="entry name" value="Peptidase_S8"/>
    <property type="match status" value="1"/>
</dbReference>
<dbReference type="FunFam" id="3.30.70.80:FF:000003">
    <property type="entry name" value="Subtilisin-like protease SBT1.9"/>
    <property type="match status" value="1"/>
</dbReference>
<feature type="active site" description="Charge relay system" evidence="9 10">
    <location>
        <position position="530"/>
    </location>
</feature>
<dbReference type="PROSITE" id="PS51257">
    <property type="entry name" value="PROKAR_LIPOPROTEIN"/>
    <property type="match status" value="1"/>
</dbReference>
<dbReference type="Proteomes" id="UP001161247">
    <property type="component" value="Chromosome 4"/>
</dbReference>
<organism evidence="16 17">
    <name type="scientific">Oldenlandia corymbosa var. corymbosa</name>
    <dbReference type="NCBI Taxonomy" id="529605"/>
    <lineage>
        <taxon>Eukaryota</taxon>
        <taxon>Viridiplantae</taxon>
        <taxon>Streptophyta</taxon>
        <taxon>Embryophyta</taxon>
        <taxon>Tracheophyta</taxon>
        <taxon>Spermatophyta</taxon>
        <taxon>Magnoliopsida</taxon>
        <taxon>eudicotyledons</taxon>
        <taxon>Gunneridae</taxon>
        <taxon>Pentapetalae</taxon>
        <taxon>asterids</taxon>
        <taxon>lamiids</taxon>
        <taxon>Gentianales</taxon>
        <taxon>Rubiaceae</taxon>
        <taxon>Rubioideae</taxon>
        <taxon>Spermacoceae</taxon>
        <taxon>Hedyotis-Oldenlandia complex</taxon>
        <taxon>Oldenlandia</taxon>
    </lineage>
</organism>
<dbReference type="InterPro" id="IPR034197">
    <property type="entry name" value="Peptidases_S8_3"/>
</dbReference>
<feature type="domain" description="Inhibitor I9" evidence="14">
    <location>
        <begin position="32"/>
        <end position="109"/>
    </location>
</feature>
<evidence type="ECO:0000256" key="10">
    <source>
        <dbReference type="PROSITE-ProRule" id="PRU01240"/>
    </source>
</evidence>
<keyword evidence="5 12" id="KW-0732">Signal</keyword>
<dbReference type="FunFam" id="3.40.50.200:FF:000006">
    <property type="entry name" value="Subtilisin-like protease SBT1.5"/>
    <property type="match status" value="1"/>
</dbReference>
<dbReference type="PANTHER" id="PTHR10795">
    <property type="entry name" value="PROPROTEIN CONVERTASE SUBTILISIN/KEXIN"/>
    <property type="match status" value="1"/>
</dbReference>
<evidence type="ECO:0000256" key="5">
    <source>
        <dbReference type="ARBA" id="ARBA00022729"/>
    </source>
</evidence>
<feature type="active site" description="Charge relay system" evidence="9 10">
    <location>
        <position position="212"/>
    </location>
</feature>
<dbReference type="Gene3D" id="3.30.70.80">
    <property type="entry name" value="Peptidase S8 propeptide/proteinase inhibitor I9"/>
    <property type="match status" value="1"/>
</dbReference>
<feature type="chain" id="PRO_5043718213" evidence="12">
    <location>
        <begin position="29"/>
        <end position="753"/>
    </location>
</feature>
<sequence length="753" mass="81028">MERTSKLGFFVLLPLFFLASCHFSSVMAKRSNYVVHMDKSVMPKAFLSHHEWYSSILDSIQSTSFNTHIYTYDTVLHGFSALLTDQELEFLKKSPGFLTAYRDRPAEMHTTHTPDFLSLNPNSGLWPASNFGEDVIVGVIDSGVWPENPSFKDDGMTKIPSRWKGTCEAGQEFNSSLCNLKLIGARNFNKGFIAEHPNITIDMNSTRDTLGHGTHTSSTIGGNYVEGASFFGYAAGTARGIAPRARLAMYKVGSSQGVALSDILAGMDQAVADGVDIISISMAIPFSPPIYEDPISIGSFGAMEKGILVSSSAGNSGPGLGTLNNGFPWLMTVGAGNMDRWFGGTVTLGNGMDILGWSIYPVSTIVDDLPLIYNKTLSGCNSSVLLSAANGIVICDDPEMYYHGYIVSNSSVPGIIFFSDDSSMFDEGEFNFQGVAIPAKYKEAVLNYAVNDVKPTATIRFNQTFTGTKPAPAVADFSSRGPSPVYPNILKPDIFAPGALVLASWIPNAPIEAIGDRDFFSGFNILSGTSMSCPHASGIAALLKGAHPEWSPSAIRSAMMTTADTLDNTGKPIKDIGTNYNVASPLAMGAGHVNPNSALDPGLIYDATLQDYINLLCSMNLTHSQISSITRTTSYDCSSPSSDINYPSFIALYENGDTKMLSKTFKRTVTNVGNGAAKYQANVVAPKSSIIEISPSELSFQNRLETQVYYLTIKYQGDTNYTVSFGSLSWVEVGGKHNVKSPIVVSPVGFQNA</sequence>
<evidence type="ECO:0000256" key="4">
    <source>
        <dbReference type="ARBA" id="ARBA00022670"/>
    </source>
</evidence>
<dbReference type="InterPro" id="IPR010259">
    <property type="entry name" value="S8pro/Inhibitor_I9"/>
</dbReference>
<feature type="domain" description="Subtilisin-like protease fibronectin type-III" evidence="15">
    <location>
        <begin position="643"/>
        <end position="745"/>
    </location>
</feature>
<evidence type="ECO:0000256" key="1">
    <source>
        <dbReference type="ARBA" id="ARBA00004613"/>
    </source>
</evidence>
<keyword evidence="4 10" id="KW-0645">Protease</keyword>
<evidence type="ECO:0000256" key="12">
    <source>
        <dbReference type="SAM" id="SignalP"/>
    </source>
</evidence>
<dbReference type="CDD" id="cd04852">
    <property type="entry name" value="Peptidases_S8_3"/>
    <property type="match status" value="1"/>
</dbReference>
<dbReference type="PROSITE" id="PS00136">
    <property type="entry name" value="SUBTILASE_ASP"/>
    <property type="match status" value="1"/>
</dbReference>
<evidence type="ECO:0000259" key="14">
    <source>
        <dbReference type="Pfam" id="PF05922"/>
    </source>
</evidence>
<dbReference type="EMBL" id="OX459121">
    <property type="protein sequence ID" value="CAI9103489.1"/>
    <property type="molecule type" value="Genomic_DNA"/>
</dbReference>
<keyword evidence="8" id="KW-0325">Glycoprotein</keyword>
<dbReference type="Pfam" id="PF17766">
    <property type="entry name" value="fn3_6"/>
    <property type="match status" value="1"/>
</dbReference>
<dbReference type="PROSITE" id="PS00138">
    <property type="entry name" value="SUBTILASE_SER"/>
    <property type="match status" value="1"/>
</dbReference>
<dbReference type="Gene3D" id="3.50.30.30">
    <property type="match status" value="1"/>
</dbReference>
<protein>
    <submittedName>
        <fullName evidence="16">OLC1v1001980C1</fullName>
    </submittedName>
</protein>
<evidence type="ECO:0000313" key="17">
    <source>
        <dbReference type="Proteomes" id="UP001161247"/>
    </source>
</evidence>
<evidence type="ECO:0000313" key="16">
    <source>
        <dbReference type="EMBL" id="CAI9103489.1"/>
    </source>
</evidence>
<dbReference type="Gene3D" id="2.60.40.2310">
    <property type="match status" value="1"/>
</dbReference>
<dbReference type="InterPro" id="IPR036852">
    <property type="entry name" value="Peptidase_S8/S53_dom_sf"/>
</dbReference>
<dbReference type="InterPro" id="IPR037045">
    <property type="entry name" value="S8pro/Inhibitor_I9_sf"/>
</dbReference>
<keyword evidence="3" id="KW-0964">Secreted</keyword>
<evidence type="ECO:0000259" key="15">
    <source>
        <dbReference type="Pfam" id="PF17766"/>
    </source>
</evidence>
<evidence type="ECO:0000256" key="8">
    <source>
        <dbReference type="ARBA" id="ARBA00023180"/>
    </source>
</evidence>
<reference evidence="16" key="1">
    <citation type="submission" date="2023-03" db="EMBL/GenBank/DDBJ databases">
        <authorList>
            <person name="Julca I."/>
        </authorList>
    </citation>
    <scope>NUCLEOTIDE SEQUENCE</scope>
</reference>
<feature type="signal peptide" evidence="12">
    <location>
        <begin position="1"/>
        <end position="28"/>
    </location>
</feature>
<keyword evidence="17" id="KW-1185">Reference proteome</keyword>
<evidence type="ECO:0000256" key="3">
    <source>
        <dbReference type="ARBA" id="ARBA00022525"/>
    </source>
</evidence>
<evidence type="ECO:0000256" key="11">
    <source>
        <dbReference type="RuleBase" id="RU003355"/>
    </source>
</evidence>
<proteinExistence type="inferred from homology"/>
<keyword evidence="7 10" id="KW-0720">Serine protease</keyword>
<keyword evidence="6 10" id="KW-0378">Hydrolase</keyword>
<dbReference type="Pfam" id="PF05922">
    <property type="entry name" value="Inhibitor_I9"/>
    <property type="match status" value="1"/>
</dbReference>
<dbReference type="InterPro" id="IPR041469">
    <property type="entry name" value="Subtilisin-like_FN3"/>
</dbReference>
<evidence type="ECO:0000259" key="13">
    <source>
        <dbReference type="Pfam" id="PF00082"/>
    </source>
</evidence>
<gene>
    <name evidence="16" type="ORF">OLC1_LOCUS12641</name>
</gene>
<comment type="subcellular location">
    <subcellularLocation>
        <location evidence="1">Secreted</location>
    </subcellularLocation>
</comment>